<name>A0A8X6VIP8_TRICX</name>
<organism evidence="1 2">
    <name type="scientific">Trichonephila clavipes</name>
    <name type="common">Golden silk orbweaver</name>
    <name type="synonym">Nephila clavipes</name>
    <dbReference type="NCBI Taxonomy" id="2585209"/>
    <lineage>
        <taxon>Eukaryota</taxon>
        <taxon>Metazoa</taxon>
        <taxon>Ecdysozoa</taxon>
        <taxon>Arthropoda</taxon>
        <taxon>Chelicerata</taxon>
        <taxon>Arachnida</taxon>
        <taxon>Araneae</taxon>
        <taxon>Araneomorphae</taxon>
        <taxon>Entelegynae</taxon>
        <taxon>Araneoidea</taxon>
        <taxon>Nephilidae</taxon>
        <taxon>Trichonephila</taxon>
    </lineage>
</organism>
<sequence length="98" mass="11227">MNFGLGPGHRRRRHSTTWRDVITELGFRLSLGGGIMKGTVLIWKLLCFTYILALVRPVPEKIPIETVTLAEWLRSRNHDQRCRDLGLNPGHIPSVLRD</sequence>
<dbReference type="EMBL" id="BMAU01021284">
    <property type="protein sequence ID" value="GFY09173.1"/>
    <property type="molecule type" value="Genomic_DNA"/>
</dbReference>
<evidence type="ECO:0000313" key="2">
    <source>
        <dbReference type="Proteomes" id="UP000887159"/>
    </source>
</evidence>
<comment type="caution">
    <text evidence="1">The sequence shown here is derived from an EMBL/GenBank/DDBJ whole genome shotgun (WGS) entry which is preliminary data.</text>
</comment>
<proteinExistence type="predicted"/>
<evidence type="ECO:0000313" key="1">
    <source>
        <dbReference type="EMBL" id="GFY09173.1"/>
    </source>
</evidence>
<keyword evidence="2" id="KW-1185">Reference proteome</keyword>
<dbReference type="Proteomes" id="UP000887159">
    <property type="component" value="Unassembled WGS sequence"/>
</dbReference>
<reference evidence="1" key="1">
    <citation type="submission" date="2020-08" db="EMBL/GenBank/DDBJ databases">
        <title>Multicomponent nature underlies the extraordinary mechanical properties of spider dragline silk.</title>
        <authorList>
            <person name="Kono N."/>
            <person name="Nakamura H."/>
            <person name="Mori M."/>
            <person name="Yoshida Y."/>
            <person name="Ohtoshi R."/>
            <person name="Malay A.D."/>
            <person name="Moran D.A.P."/>
            <person name="Tomita M."/>
            <person name="Numata K."/>
            <person name="Arakawa K."/>
        </authorList>
    </citation>
    <scope>NUCLEOTIDE SEQUENCE</scope>
</reference>
<dbReference type="AlphaFoldDB" id="A0A8X6VIP8"/>
<protein>
    <submittedName>
        <fullName evidence="1">Uncharacterized protein</fullName>
    </submittedName>
</protein>
<accession>A0A8X6VIP8</accession>
<gene>
    <name evidence="1" type="primary">AVEN_152890_1</name>
    <name evidence="1" type="ORF">TNCV_4663631</name>
</gene>